<dbReference type="Gene3D" id="2.170.130.10">
    <property type="entry name" value="TonB-dependent receptor, plug domain"/>
    <property type="match status" value="1"/>
</dbReference>
<dbReference type="SUPFAM" id="SSF56935">
    <property type="entry name" value="Porins"/>
    <property type="match status" value="1"/>
</dbReference>
<protein>
    <recommendedName>
        <fullName evidence="9">TonB-dependent receptor plug domain-containing protein</fullName>
    </recommendedName>
</protein>
<name>A0A841JUM7_9SPHI</name>
<dbReference type="PANTHER" id="PTHR30069">
    <property type="entry name" value="TONB-DEPENDENT OUTER MEMBRANE RECEPTOR"/>
    <property type="match status" value="1"/>
</dbReference>
<dbReference type="InterPro" id="IPR039426">
    <property type="entry name" value="TonB-dep_rcpt-like"/>
</dbReference>
<evidence type="ECO:0000256" key="6">
    <source>
        <dbReference type="ARBA" id="ARBA00023136"/>
    </source>
</evidence>
<keyword evidence="4 8" id="KW-0812">Transmembrane</keyword>
<keyword evidence="2 8" id="KW-0813">Transport</keyword>
<comment type="caution">
    <text evidence="10">The sequence shown here is derived from an EMBL/GenBank/DDBJ whole genome shotgun (WGS) entry which is preliminary data.</text>
</comment>
<comment type="similarity">
    <text evidence="8">Belongs to the TonB-dependent receptor family.</text>
</comment>
<accession>A0A841JUM7</accession>
<dbReference type="Pfam" id="PF07715">
    <property type="entry name" value="Plug"/>
    <property type="match status" value="1"/>
</dbReference>
<dbReference type="InterPro" id="IPR036942">
    <property type="entry name" value="Beta-barrel_TonB_sf"/>
</dbReference>
<dbReference type="PANTHER" id="PTHR30069:SF29">
    <property type="entry name" value="HEMOGLOBIN AND HEMOGLOBIN-HAPTOGLOBIN-BINDING PROTEIN 1-RELATED"/>
    <property type="match status" value="1"/>
</dbReference>
<evidence type="ECO:0000313" key="11">
    <source>
        <dbReference type="Proteomes" id="UP000548326"/>
    </source>
</evidence>
<dbReference type="InterPro" id="IPR037066">
    <property type="entry name" value="Plug_dom_sf"/>
</dbReference>
<dbReference type="Gene3D" id="2.40.170.20">
    <property type="entry name" value="TonB-dependent receptor, beta-barrel domain"/>
    <property type="match status" value="1"/>
</dbReference>
<evidence type="ECO:0000256" key="2">
    <source>
        <dbReference type="ARBA" id="ARBA00022448"/>
    </source>
</evidence>
<evidence type="ECO:0000256" key="8">
    <source>
        <dbReference type="PROSITE-ProRule" id="PRU01360"/>
    </source>
</evidence>
<evidence type="ECO:0000313" key="10">
    <source>
        <dbReference type="EMBL" id="MBB6131531.1"/>
    </source>
</evidence>
<proteinExistence type="inferred from homology"/>
<dbReference type="SUPFAM" id="SSF49464">
    <property type="entry name" value="Carboxypeptidase regulatory domain-like"/>
    <property type="match status" value="1"/>
</dbReference>
<dbReference type="PROSITE" id="PS52016">
    <property type="entry name" value="TONB_DEPENDENT_REC_3"/>
    <property type="match status" value="1"/>
</dbReference>
<dbReference type="Proteomes" id="UP000548326">
    <property type="component" value="Unassembled WGS sequence"/>
</dbReference>
<organism evidence="10 11">
    <name type="scientific">Mucilaginibacter lappiensis</name>
    <dbReference type="NCBI Taxonomy" id="354630"/>
    <lineage>
        <taxon>Bacteria</taxon>
        <taxon>Pseudomonadati</taxon>
        <taxon>Bacteroidota</taxon>
        <taxon>Sphingobacteriia</taxon>
        <taxon>Sphingobacteriales</taxon>
        <taxon>Sphingobacteriaceae</taxon>
        <taxon>Mucilaginibacter</taxon>
    </lineage>
</organism>
<evidence type="ECO:0000259" key="9">
    <source>
        <dbReference type="Pfam" id="PF07715"/>
    </source>
</evidence>
<keyword evidence="5" id="KW-0732">Signal</keyword>
<dbReference type="GO" id="GO:0044718">
    <property type="term" value="P:siderophore transmembrane transport"/>
    <property type="evidence" value="ECO:0007669"/>
    <property type="project" value="TreeGrafter"/>
</dbReference>
<keyword evidence="6 8" id="KW-0472">Membrane</keyword>
<evidence type="ECO:0000256" key="5">
    <source>
        <dbReference type="ARBA" id="ARBA00022729"/>
    </source>
</evidence>
<dbReference type="Pfam" id="PF13715">
    <property type="entry name" value="CarbopepD_reg_2"/>
    <property type="match status" value="1"/>
</dbReference>
<dbReference type="EMBL" id="JACHCA010000025">
    <property type="protein sequence ID" value="MBB6131531.1"/>
    <property type="molecule type" value="Genomic_DNA"/>
</dbReference>
<dbReference type="InterPro" id="IPR008969">
    <property type="entry name" value="CarboxyPept-like_regulatory"/>
</dbReference>
<evidence type="ECO:0000256" key="1">
    <source>
        <dbReference type="ARBA" id="ARBA00004571"/>
    </source>
</evidence>
<dbReference type="RefSeq" id="WP_183590003.1">
    <property type="nucleotide sequence ID" value="NZ_JACHCA010000025.1"/>
</dbReference>
<dbReference type="InterPro" id="IPR012910">
    <property type="entry name" value="Plug_dom"/>
</dbReference>
<dbReference type="GO" id="GO:0009279">
    <property type="term" value="C:cell outer membrane"/>
    <property type="evidence" value="ECO:0007669"/>
    <property type="project" value="UniProtKB-SubCell"/>
</dbReference>
<dbReference type="AlphaFoldDB" id="A0A841JUM7"/>
<evidence type="ECO:0000256" key="4">
    <source>
        <dbReference type="ARBA" id="ARBA00022692"/>
    </source>
</evidence>
<keyword evidence="7 8" id="KW-0998">Cell outer membrane</keyword>
<reference evidence="10 11" key="1">
    <citation type="submission" date="2020-08" db="EMBL/GenBank/DDBJ databases">
        <title>Genomic Encyclopedia of Type Strains, Phase IV (KMG-V): Genome sequencing to study the core and pangenomes of soil and plant-associated prokaryotes.</title>
        <authorList>
            <person name="Whitman W."/>
        </authorList>
    </citation>
    <scope>NUCLEOTIDE SEQUENCE [LARGE SCALE GENOMIC DNA]</scope>
    <source>
        <strain evidence="10 11">MP601</strain>
    </source>
</reference>
<sequence length="916" mass="101039">MKKYLLSFIILFSCIGANLKAQVIKGVLKNEATKEPAYAVSILVKNSKEGTSSDDRGRFLLRTKMNLPLTLVASSIGFVTKEVLVQGFSSSIDIELTPTSQLGQEVVVSASRVVQRKLSSPVTIEQINRKEIINSPQLNYMDMIQGLKGVDVTTSGIGFTSFSTRGFNTSGNNNFTQIVDGMDNQIPGLNFPLGSAISLTQVDVDNIELLSGASSSLYGSRGLSGTMVMTGKDPFKYQGLSVLVTQGINHVRNSSSNDPVGASPYYDWTIRYAKKVNENLAFKINTQYTQAKDWVATDSTNKNGSGSRFTDPNYNGANYYGGGTSVNINPFLQGALAGNPALAPIINPLLAKPNYVARTGYPEYGYLDNNARILKINAEVRYKINSKLEAIMSGTYGTGNTVYTNDTRYQLKDFKLGQYRVELKSDKWFVRGYTTQENSGSTLIAGPTAQYINESWKTSYDGKSGGWYPEYTSALITALAGGASLNDANLSARSFADKGRPIQGSAEFNVLKNKISSTPVPEGGTLFLDRSKLYNAEGQYNFSDLVKFMSVIAGVNWRLYSLNSQNTLFPDKDGPINVKEYSAYVQFGKKLDDDKLNLNASFRYDKNTLFSSPKITSRASAVYEVFTDNFLRFSYQNAYSFPSNTQALQSTLVGNNSFTSGGSSYLLNGTYHFDKYPPYTLESVNAYQRTGDASVLRKFEYNDLKPHSVNSFELGYSALIDKRILIDVLGYFSSWQNFIGYTNVANTPGTTDVTAFKDHNTYVQYNIPFNGGQSANTYGYAASVSFDLSNNFLAKANYFSDFLKNKNTSQINNFNTPKYHVNIEFGNTGFGKKQVWSFGTTLRYRPGYYYVVTGGLAEGQLSAATVIDAQISYKLIKMRSVIKLGGTNLTNKYYSTGIANPNIGAVYYMSYGYNFL</sequence>
<comment type="subcellular location">
    <subcellularLocation>
        <location evidence="1 8">Cell outer membrane</location>
        <topology evidence="1 8">Multi-pass membrane protein</topology>
    </subcellularLocation>
</comment>
<evidence type="ECO:0000256" key="3">
    <source>
        <dbReference type="ARBA" id="ARBA00022452"/>
    </source>
</evidence>
<gene>
    <name evidence="10" type="ORF">HDF22_005682</name>
</gene>
<feature type="domain" description="TonB-dependent receptor plug" evidence="9">
    <location>
        <begin position="117"/>
        <end position="226"/>
    </location>
</feature>
<keyword evidence="3 8" id="KW-1134">Transmembrane beta strand</keyword>
<evidence type="ECO:0000256" key="7">
    <source>
        <dbReference type="ARBA" id="ARBA00023237"/>
    </source>
</evidence>
<dbReference type="GO" id="GO:0015344">
    <property type="term" value="F:siderophore uptake transmembrane transporter activity"/>
    <property type="evidence" value="ECO:0007669"/>
    <property type="project" value="TreeGrafter"/>
</dbReference>